<organism evidence="7 8">
    <name type="scientific">Pelusios castaneus</name>
    <name type="common">West African mud turtle</name>
    <dbReference type="NCBI Taxonomy" id="367368"/>
    <lineage>
        <taxon>Eukaryota</taxon>
        <taxon>Metazoa</taxon>
        <taxon>Chordata</taxon>
        <taxon>Craniata</taxon>
        <taxon>Vertebrata</taxon>
        <taxon>Euteleostomi</taxon>
        <taxon>Archelosauria</taxon>
        <taxon>Testudinata</taxon>
        <taxon>Testudines</taxon>
        <taxon>Pleurodira</taxon>
        <taxon>Pelomedusidae</taxon>
        <taxon>Pelusios</taxon>
    </lineage>
</organism>
<comment type="subcellular location">
    <subcellularLocation>
        <location evidence="1">Mitochondrion</location>
    </subcellularLocation>
</comment>
<dbReference type="GO" id="GO:0003723">
    <property type="term" value="F:RNA binding"/>
    <property type="evidence" value="ECO:0007669"/>
    <property type="project" value="TreeGrafter"/>
</dbReference>
<keyword evidence="8" id="KW-1185">Reference proteome</keyword>
<comment type="similarity">
    <text evidence="2">Belongs to the PTCD2 family.</text>
</comment>
<dbReference type="NCBIfam" id="TIGR00756">
    <property type="entry name" value="PPR"/>
    <property type="match status" value="1"/>
</dbReference>
<dbReference type="GO" id="GO:0006397">
    <property type="term" value="P:mRNA processing"/>
    <property type="evidence" value="ECO:0007669"/>
    <property type="project" value="UniProtKB-KW"/>
</dbReference>
<sequence length="385" mass="44319">MAAVTLAGGSNRILQEILKGSRRCPASLAPGCWGCSQGAKRYLLRDDAVGLKDFQQKKLATKSLMSEDKDTYFRNIEEKMEKNRMILKIELKRLLHLCQTSDDVEIARKVIYRYHSENRNVSFGDYKFGPIFMRLCYELDLEILAKELIKDENLYGFFSDVQSFNILMDKLFTKGHYEGAYEMLEEMKKQHVRFTTDTYLLAFAICYKLNSPATWKVCTELLEEAQLKEIKIGKRAYVFAIVLALKQNDIEKARYIYSLITKKDDRLCTNLKILIETKSGALELVLKTLKETLEVYTSPLGKAVQVSEEVLTTIREELTEDSAFLVELEDICNQLRSSGQVTSLTVDEMMCHVPFVKKYSTTMLSKEKRVSRRTFLPLQSTLIAE</sequence>
<evidence type="ECO:0000313" key="8">
    <source>
        <dbReference type="Proteomes" id="UP000694393"/>
    </source>
</evidence>
<reference evidence="7" key="2">
    <citation type="submission" date="2025-09" db="UniProtKB">
        <authorList>
            <consortium name="Ensembl"/>
        </authorList>
    </citation>
    <scope>IDENTIFICATION</scope>
</reference>
<evidence type="ECO:0000256" key="5">
    <source>
        <dbReference type="ARBA" id="ARBA00023128"/>
    </source>
</evidence>
<evidence type="ECO:0000256" key="1">
    <source>
        <dbReference type="ARBA" id="ARBA00004173"/>
    </source>
</evidence>
<dbReference type="GO" id="GO:0005739">
    <property type="term" value="C:mitochondrion"/>
    <property type="evidence" value="ECO:0007669"/>
    <property type="project" value="UniProtKB-SubCell"/>
</dbReference>
<accession>A0A8C8RKW8</accession>
<evidence type="ECO:0000256" key="6">
    <source>
        <dbReference type="PROSITE-ProRule" id="PRU00708"/>
    </source>
</evidence>
<dbReference type="PANTHER" id="PTHR14700">
    <property type="entry name" value="PENTATRICOPEPTIDE REPEAT-CONTAINING PROTEIN 2, MITOCHONDRIAL"/>
    <property type="match status" value="1"/>
</dbReference>
<evidence type="ECO:0000313" key="7">
    <source>
        <dbReference type="Ensembl" id="ENSPCEP00000007329.1"/>
    </source>
</evidence>
<dbReference type="Ensembl" id="ENSPCET00000007591.1">
    <property type="protein sequence ID" value="ENSPCEP00000007329.1"/>
    <property type="gene ID" value="ENSPCEG00000005880.1"/>
</dbReference>
<reference evidence="7" key="1">
    <citation type="submission" date="2025-08" db="UniProtKB">
        <authorList>
            <consortium name="Ensembl"/>
        </authorList>
    </citation>
    <scope>IDENTIFICATION</scope>
</reference>
<dbReference type="PANTHER" id="PTHR14700:SF0">
    <property type="entry name" value="PENTATRICOPEPTIDE REPEAT-CONTAINING PROTEIN 2, MITOCHONDRIAL"/>
    <property type="match status" value="1"/>
</dbReference>
<dbReference type="AlphaFoldDB" id="A0A8C8RKW8"/>
<dbReference type="InterPro" id="IPR002885">
    <property type="entry name" value="PPR_rpt"/>
</dbReference>
<feature type="repeat" description="PPR" evidence="6">
    <location>
        <begin position="160"/>
        <end position="194"/>
    </location>
</feature>
<dbReference type="InterPro" id="IPR034629">
    <property type="entry name" value="PTCD2"/>
</dbReference>
<dbReference type="GO" id="GO:0050684">
    <property type="term" value="P:regulation of mRNA processing"/>
    <property type="evidence" value="ECO:0007669"/>
    <property type="project" value="InterPro"/>
</dbReference>
<dbReference type="PROSITE" id="PS51375">
    <property type="entry name" value="PPR"/>
    <property type="match status" value="1"/>
</dbReference>
<dbReference type="InterPro" id="IPR034913">
    <property type="entry name" value="mS27/PTCD2"/>
</dbReference>
<evidence type="ECO:0000256" key="2">
    <source>
        <dbReference type="ARBA" id="ARBA00008677"/>
    </source>
</evidence>
<proteinExistence type="inferred from homology"/>
<dbReference type="Gene3D" id="1.25.40.10">
    <property type="entry name" value="Tetratricopeptide repeat domain"/>
    <property type="match status" value="1"/>
</dbReference>
<dbReference type="InterPro" id="IPR011990">
    <property type="entry name" value="TPR-like_helical_dom_sf"/>
</dbReference>
<dbReference type="Proteomes" id="UP000694393">
    <property type="component" value="Unplaced"/>
</dbReference>
<dbReference type="Pfam" id="PF10037">
    <property type="entry name" value="MRP-S27"/>
    <property type="match status" value="1"/>
</dbReference>
<keyword evidence="5" id="KW-0496">Mitochondrion</keyword>
<protein>
    <recommendedName>
        <fullName evidence="3">Pentatricopeptide repeat-containing protein 2, mitochondrial</fullName>
    </recommendedName>
</protein>
<keyword evidence="4" id="KW-0507">mRNA processing</keyword>
<dbReference type="GO" id="GO:0007005">
    <property type="term" value="P:mitochondrion organization"/>
    <property type="evidence" value="ECO:0007669"/>
    <property type="project" value="TreeGrafter"/>
</dbReference>
<evidence type="ECO:0000256" key="4">
    <source>
        <dbReference type="ARBA" id="ARBA00022664"/>
    </source>
</evidence>
<evidence type="ECO:0000256" key="3">
    <source>
        <dbReference type="ARBA" id="ARBA00014675"/>
    </source>
</evidence>
<name>A0A8C8RKW8_9SAUR</name>